<dbReference type="AlphaFoldDB" id="G2DZE5"/>
<feature type="domain" description="G" evidence="2">
    <location>
        <begin position="277"/>
        <end position="370"/>
    </location>
</feature>
<comment type="caution">
    <text evidence="3">The sequence shown here is derived from an EMBL/GenBank/DDBJ whole genome shotgun (WGS) entry which is preliminary data.</text>
</comment>
<keyword evidence="1" id="KW-0472">Membrane</keyword>
<dbReference type="SUPFAM" id="SSF52540">
    <property type="entry name" value="P-loop containing nucleoside triphosphate hydrolases"/>
    <property type="match status" value="1"/>
</dbReference>
<evidence type="ECO:0000313" key="4">
    <source>
        <dbReference type="Proteomes" id="UP000004200"/>
    </source>
</evidence>
<dbReference type="Pfam" id="PF01926">
    <property type="entry name" value="MMR_HSR1"/>
    <property type="match status" value="1"/>
</dbReference>
<dbReference type="InterPro" id="IPR027417">
    <property type="entry name" value="P-loop_NTPase"/>
</dbReference>
<dbReference type="EMBL" id="AFWT01000008">
    <property type="protein sequence ID" value="EGV32172.1"/>
    <property type="molecule type" value="Genomic_DNA"/>
</dbReference>
<evidence type="ECO:0000256" key="1">
    <source>
        <dbReference type="SAM" id="Phobius"/>
    </source>
</evidence>
<feature type="transmembrane region" description="Helical" evidence="1">
    <location>
        <begin position="49"/>
        <end position="67"/>
    </location>
</feature>
<keyword evidence="1" id="KW-1133">Transmembrane helix</keyword>
<feature type="transmembrane region" description="Helical" evidence="1">
    <location>
        <begin position="20"/>
        <end position="43"/>
    </location>
</feature>
<dbReference type="RefSeq" id="WP_007040122.1">
    <property type="nucleotide sequence ID" value="NZ_AFWT01000008.1"/>
</dbReference>
<evidence type="ECO:0000313" key="3">
    <source>
        <dbReference type="EMBL" id="EGV32172.1"/>
    </source>
</evidence>
<organism evidence="3 4">
    <name type="scientific">Thiorhodococcus drewsii AZ1</name>
    <dbReference type="NCBI Taxonomy" id="765913"/>
    <lineage>
        <taxon>Bacteria</taxon>
        <taxon>Pseudomonadati</taxon>
        <taxon>Pseudomonadota</taxon>
        <taxon>Gammaproteobacteria</taxon>
        <taxon>Chromatiales</taxon>
        <taxon>Chromatiaceae</taxon>
        <taxon>Thiorhodococcus</taxon>
    </lineage>
</organism>
<dbReference type="GO" id="GO:0005525">
    <property type="term" value="F:GTP binding"/>
    <property type="evidence" value="ECO:0007669"/>
    <property type="project" value="InterPro"/>
</dbReference>
<dbReference type="OrthoDB" id="238366at2"/>
<keyword evidence="1" id="KW-0812">Transmembrane</keyword>
<proteinExistence type="predicted"/>
<reference evidence="3 4" key="1">
    <citation type="submission" date="2011-06" db="EMBL/GenBank/DDBJ databases">
        <title>The draft genome of Thiorhodococcus drewsii AZ1.</title>
        <authorList>
            <consortium name="US DOE Joint Genome Institute (JGI-PGF)"/>
            <person name="Lucas S."/>
            <person name="Han J."/>
            <person name="Lapidus A."/>
            <person name="Cheng J.-F."/>
            <person name="Goodwin L."/>
            <person name="Pitluck S."/>
            <person name="Peters L."/>
            <person name="Land M.L."/>
            <person name="Hauser L."/>
            <person name="Vogl K."/>
            <person name="Liu Z."/>
            <person name="Imhoff J."/>
            <person name="Thiel V."/>
            <person name="Frigaard N.-U."/>
            <person name="Bryant D.A."/>
            <person name="Woyke T.J."/>
        </authorList>
    </citation>
    <scope>NUCLEOTIDE SEQUENCE [LARGE SCALE GENOMIC DNA]</scope>
    <source>
        <strain evidence="3 4">AZ1</strain>
    </source>
</reference>
<evidence type="ECO:0000259" key="2">
    <source>
        <dbReference type="Pfam" id="PF01926"/>
    </source>
</evidence>
<dbReference type="CDD" id="cd00882">
    <property type="entry name" value="Ras_like_GTPase"/>
    <property type="match status" value="1"/>
</dbReference>
<sequence length="528" mass="58458">MTEISIWEQLRVHHRRAIWLLSLAALLILIPWATGLAVGVWYLSQQGWAWYWWAGTLVLGLLALLVLRRLMLRPGRPVRTLRDAMPGASAAERRAREALRRRADAMDAEDLSDLQALVDLVTGAVRDVAEAYSPKDPTALWRFTLPELLLMTEDLTQRVRGTLLVDFPVLRHVELSWIVTLVGVVDPLGKLANLYSVLRWVNPGSAFVSVLRGRLAEQALKGVSDSAKVQLGVILIEQTGDTAIRLYSGAYRRRAEERLPTAPETVADGPEEPLTLLLAGRRNVGKSALINALLDKAREPVGLLTPPAQGCRAYALRSEQAGDLVLVDCPGVQGGGKEPWLAQAAKSDLVLWVAAANRADRAADQRALRALDALTEGKPHLRPVPRILVLTHADKLGPPLEWEPPYEIAEGDRPKEREMRESRRAACEQLGMSETGCALIAIPPGLPLWNADDLYRAIREALPQARQKQLERGMAKDGWLRRVRDTTGSIPGAVDRSRRFGRRWLDRTVGKAASRIADTLSDREGDKE</sequence>
<dbReference type="STRING" id="765913.ThidrDRAFT_1408"/>
<keyword evidence="4" id="KW-1185">Reference proteome</keyword>
<name>G2DZE5_9GAMM</name>
<dbReference type="Gene3D" id="3.40.50.300">
    <property type="entry name" value="P-loop containing nucleotide triphosphate hydrolases"/>
    <property type="match status" value="1"/>
</dbReference>
<gene>
    <name evidence="3" type="ORF">ThidrDRAFT_1408</name>
</gene>
<protein>
    <submittedName>
        <fullName evidence="3">GTP-binding protein HSR1-related protein</fullName>
    </submittedName>
</protein>
<dbReference type="Proteomes" id="UP000004200">
    <property type="component" value="Unassembled WGS sequence"/>
</dbReference>
<dbReference type="eggNOG" id="COG3596">
    <property type="taxonomic scope" value="Bacteria"/>
</dbReference>
<dbReference type="InterPro" id="IPR006073">
    <property type="entry name" value="GTP-bd"/>
</dbReference>
<accession>G2DZE5</accession>